<sequence length="154" mass="17677">MRPQDSSPQLPNIEPPSPTHSNPASSSKSLPHTTPIEDRLNHLQKWYTFRTLNSSNQIAIQTFHTSFQFLNRPNRNRIPLDTVDTASPLAESPASRPAHPDLRLRTPRTQDDQDPKTRDHSNPGHLLFQILSSTFSLSIIFFRNFRHHRLRGSK</sequence>
<evidence type="ECO:0000256" key="1">
    <source>
        <dbReference type="SAM" id="MobiDB-lite"/>
    </source>
</evidence>
<proteinExistence type="predicted"/>
<name>A0A8J6HHR3_TENMO</name>
<evidence type="ECO:0000313" key="3">
    <source>
        <dbReference type="Proteomes" id="UP000719412"/>
    </source>
</evidence>
<comment type="caution">
    <text evidence="2">The sequence shown here is derived from an EMBL/GenBank/DDBJ whole genome shotgun (WGS) entry which is preliminary data.</text>
</comment>
<gene>
    <name evidence="2" type="ORF">GEV33_008933</name>
</gene>
<accession>A0A8J6HHR3</accession>
<evidence type="ECO:0000313" key="2">
    <source>
        <dbReference type="EMBL" id="KAH0813858.1"/>
    </source>
</evidence>
<organism evidence="2 3">
    <name type="scientific">Tenebrio molitor</name>
    <name type="common">Yellow mealworm beetle</name>
    <dbReference type="NCBI Taxonomy" id="7067"/>
    <lineage>
        <taxon>Eukaryota</taxon>
        <taxon>Metazoa</taxon>
        <taxon>Ecdysozoa</taxon>
        <taxon>Arthropoda</taxon>
        <taxon>Hexapoda</taxon>
        <taxon>Insecta</taxon>
        <taxon>Pterygota</taxon>
        <taxon>Neoptera</taxon>
        <taxon>Endopterygota</taxon>
        <taxon>Coleoptera</taxon>
        <taxon>Polyphaga</taxon>
        <taxon>Cucujiformia</taxon>
        <taxon>Tenebrionidae</taxon>
        <taxon>Tenebrio</taxon>
    </lineage>
</organism>
<dbReference type="EMBL" id="JABDTM020024888">
    <property type="protein sequence ID" value="KAH0813858.1"/>
    <property type="molecule type" value="Genomic_DNA"/>
</dbReference>
<feature type="compositionally biased region" description="Polar residues" evidence="1">
    <location>
        <begin position="1"/>
        <end position="10"/>
    </location>
</feature>
<reference evidence="2" key="2">
    <citation type="submission" date="2021-08" db="EMBL/GenBank/DDBJ databases">
        <authorList>
            <person name="Eriksson T."/>
        </authorList>
    </citation>
    <scope>NUCLEOTIDE SEQUENCE</scope>
    <source>
        <strain evidence="2">Stoneville</strain>
        <tissue evidence="2">Whole head</tissue>
    </source>
</reference>
<dbReference type="AlphaFoldDB" id="A0A8J6HHR3"/>
<feature type="compositionally biased region" description="Basic and acidic residues" evidence="1">
    <location>
        <begin position="98"/>
        <end position="122"/>
    </location>
</feature>
<feature type="region of interest" description="Disordered" evidence="1">
    <location>
        <begin position="1"/>
        <end position="34"/>
    </location>
</feature>
<feature type="region of interest" description="Disordered" evidence="1">
    <location>
        <begin position="74"/>
        <end position="123"/>
    </location>
</feature>
<feature type="compositionally biased region" description="Polar residues" evidence="1">
    <location>
        <begin position="19"/>
        <end position="32"/>
    </location>
</feature>
<keyword evidence="3" id="KW-1185">Reference proteome</keyword>
<reference evidence="2" key="1">
    <citation type="journal article" date="2020" name="J Insects Food Feed">
        <title>The yellow mealworm (Tenebrio molitor) genome: a resource for the emerging insects as food and feed industry.</title>
        <authorList>
            <person name="Eriksson T."/>
            <person name="Andere A."/>
            <person name="Kelstrup H."/>
            <person name="Emery V."/>
            <person name="Picard C."/>
        </authorList>
    </citation>
    <scope>NUCLEOTIDE SEQUENCE</scope>
    <source>
        <strain evidence="2">Stoneville</strain>
        <tissue evidence="2">Whole head</tissue>
    </source>
</reference>
<dbReference type="Proteomes" id="UP000719412">
    <property type="component" value="Unassembled WGS sequence"/>
</dbReference>
<protein>
    <submittedName>
        <fullName evidence="2">Uncharacterized protein</fullName>
    </submittedName>
</protein>